<dbReference type="InterPro" id="IPR036249">
    <property type="entry name" value="Thioredoxin-like_sf"/>
</dbReference>
<evidence type="ECO:0000313" key="8">
    <source>
        <dbReference type="Proteomes" id="UP001165085"/>
    </source>
</evidence>
<feature type="domain" description="Glutaredoxin" evidence="6">
    <location>
        <begin position="52"/>
        <end position="115"/>
    </location>
</feature>
<gene>
    <name evidence="7" type="ORF">TrST_g2616</name>
</gene>
<dbReference type="OrthoDB" id="44061at2759"/>
<evidence type="ECO:0000256" key="5">
    <source>
        <dbReference type="ARBA" id="ARBA00023284"/>
    </source>
</evidence>
<dbReference type="GO" id="GO:0005739">
    <property type="term" value="C:mitochondrion"/>
    <property type="evidence" value="ECO:0007669"/>
    <property type="project" value="TreeGrafter"/>
</dbReference>
<dbReference type="PANTHER" id="PTHR46679">
    <property type="match status" value="1"/>
</dbReference>
<accession>A0A9W7AM41</accession>
<evidence type="ECO:0000256" key="4">
    <source>
        <dbReference type="ARBA" id="ARBA00023157"/>
    </source>
</evidence>
<dbReference type="SUPFAM" id="SSF52833">
    <property type="entry name" value="Thioredoxin-like"/>
    <property type="match status" value="1"/>
</dbReference>
<evidence type="ECO:0000256" key="2">
    <source>
        <dbReference type="ARBA" id="ARBA00022448"/>
    </source>
</evidence>
<dbReference type="InterPro" id="IPR014025">
    <property type="entry name" value="Glutaredoxin_subgr"/>
</dbReference>
<dbReference type="EMBL" id="BRXY01000143">
    <property type="protein sequence ID" value="GMH70824.1"/>
    <property type="molecule type" value="Genomic_DNA"/>
</dbReference>
<dbReference type="AlphaFoldDB" id="A0A9W7AM41"/>
<keyword evidence="4" id="KW-1015">Disulfide bond</keyword>
<dbReference type="PRINTS" id="PR00160">
    <property type="entry name" value="GLUTAREDOXIN"/>
</dbReference>
<keyword evidence="3" id="KW-0249">Electron transport</keyword>
<keyword evidence="5" id="KW-0676">Redox-active center</keyword>
<dbReference type="Proteomes" id="UP001165085">
    <property type="component" value="Unassembled WGS sequence"/>
</dbReference>
<dbReference type="PROSITE" id="PS51354">
    <property type="entry name" value="GLUTAREDOXIN_2"/>
    <property type="match status" value="1"/>
</dbReference>
<comment type="similarity">
    <text evidence="1">Belongs to the glutaredoxin family.</text>
</comment>
<sequence length="134" mass="14615">MQEKGCEVQQLLQIPVSSQMGGTTNQMGGTTSSTIENPTSFVSEKLESEKAVLFSKSYCPSCRATKKLLDGLGMDYDLYELDSFGEPRNGPVQQALQKHSGIVSTPQLFFKGSFIGDNSQLQRMGGEKIKAALR</sequence>
<comment type="caution">
    <text evidence="7">The sequence shown here is derived from an EMBL/GenBank/DDBJ whole genome shotgun (WGS) entry which is preliminary data.</text>
</comment>
<dbReference type="GO" id="GO:0015035">
    <property type="term" value="F:protein-disulfide reductase activity"/>
    <property type="evidence" value="ECO:0007669"/>
    <property type="project" value="TreeGrafter"/>
</dbReference>
<keyword evidence="8" id="KW-1185">Reference proteome</keyword>
<dbReference type="InterPro" id="IPR002109">
    <property type="entry name" value="Glutaredoxin"/>
</dbReference>
<evidence type="ECO:0000259" key="6">
    <source>
        <dbReference type="Pfam" id="PF00462"/>
    </source>
</evidence>
<dbReference type="PANTHER" id="PTHR46679:SF1">
    <property type="entry name" value="GLUTAREDOXIN-2, MITOCHONDRIAL"/>
    <property type="match status" value="1"/>
</dbReference>
<protein>
    <recommendedName>
        <fullName evidence="6">Glutaredoxin domain-containing protein</fullName>
    </recommendedName>
</protein>
<dbReference type="Pfam" id="PF00462">
    <property type="entry name" value="Glutaredoxin"/>
    <property type="match status" value="1"/>
</dbReference>
<dbReference type="Gene3D" id="3.40.30.10">
    <property type="entry name" value="Glutaredoxin"/>
    <property type="match status" value="1"/>
</dbReference>
<evidence type="ECO:0000313" key="7">
    <source>
        <dbReference type="EMBL" id="GMH70824.1"/>
    </source>
</evidence>
<name>A0A9W7AM41_9STRA</name>
<evidence type="ECO:0000256" key="1">
    <source>
        <dbReference type="ARBA" id="ARBA00007787"/>
    </source>
</evidence>
<evidence type="ECO:0000256" key="3">
    <source>
        <dbReference type="ARBA" id="ARBA00022982"/>
    </source>
</evidence>
<keyword evidence="2" id="KW-0813">Transport</keyword>
<reference evidence="8" key="1">
    <citation type="journal article" date="2023" name="Commun. Biol.">
        <title>Genome analysis of Parmales, the sister group of diatoms, reveals the evolutionary specialization of diatoms from phago-mixotrophs to photoautotrophs.</title>
        <authorList>
            <person name="Ban H."/>
            <person name="Sato S."/>
            <person name="Yoshikawa S."/>
            <person name="Yamada K."/>
            <person name="Nakamura Y."/>
            <person name="Ichinomiya M."/>
            <person name="Sato N."/>
            <person name="Blanc-Mathieu R."/>
            <person name="Endo H."/>
            <person name="Kuwata A."/>
            <person name="Ogata H."/>
        </authorList>
    </citation>
    <scope>NUCLEOTIDE SEQUENCE [LARGE SCALE GENOMIC DNA]</scope>
    <source>
        <strain evidence="8">NIES 3701</strain>
    </source>
</reference>
<organism evidence="7 8">
    <name type="scientific">Triparma strigata</name>
    <dbReference type="NCBI Taxonomy" id="1606541"/>
    <lineage>
        <taxon>Eukaryota</taxon>
        <taxon>Sar</taxon>
        <taxon>Stramenopiles</taxon>
        <taxon>Ochrophyta</taxon>
        <taxon>Bolidophyceae</taxon>
        <taxon>Parmales</taxon>
        <taxon>Triparmaceae</taxon>
        <taxon>Triparma</taxon>
    </lineage>
</organism>
<proteinExistence type="inferred from homology"/>